<evidence type="ECO:0008006" key="7">
    <source>
        <dbReference type="Google" id="ProtNLM"/>
    </source>
</evidence>
<proteinExistence type="inferred from homology"/>
<keyword evidence="6" id="KW-1185">Reference proteome</keyword>
<dbReference type="Pfam" id="PF00491">
    <property type="entry name" value="Arginase"/>
    <property type="match status" value="1"/>
</dbReference>
<sequence>MAGASSFLQSRQPEQVFTIGGDCSVDLAPMSYLRWRYPKLLVAYIDAHADLNAEWESPSGHFHGMSLRALLGTAPEDLQPRVPLEAARLALLGARELDSSEQVFVEKNEVRLLSTADLKVQDAAQVLVDMAGDGVVHVHLDLDVLDPVEFPHVNVPAEGGLSVQQLLRLLHSISAAFPGRICGVTLTEFRPRGQVKGLDKLLESFMGPDGLDLAKQVASWRSVSRE</sequence>
<dbReference type="PROSITE" id="PS51409">
    <property type="entry name" value="ARGINASE_2"/>
    <property type="match status" value="1"/>
</dbReference>
<organism evidence="5 6">
    <name type="scientific">Durusdinium trenchii</name>
    <dbReference type="NCBI Taxonomy" id="1381693"/>
    <lineage>
        <taxon>Eukaryota</taxon>
        <taxon>Sar</taxon>
        <taxon>Alveolata</taxon>
        <taxon>Dinophyceae</taxon>
        <taxon>Suessiales</taxon>
        <taxon>Symbiodiniaceae</taxon>
        <taxon>Durusdinium</taxon>
    </lineage>
</organism>
<keyword evidence="1" id="KW-0479">Metal-binding</keyword>
<evidence type="ECO:0000256" key="1">
    <source>
        <dbReference type="ARBA" id="ARBA00022723"/>
    </source>
</evidence>
<dbReference type="SUPFAM" id="SSF52768">
    <property type="entry name" value="Arginase/deacetylase"/>
    <property type="match status" value="1"/>
</dbReference>
<dbReference type="InterPro" id="IPR023696">
    <property type="entry name" value="Ureohydrolase_dom_sf"/>
</dbReference>
<evidence type="ECO:0000313" key="5">
    <source>
        <dbReference type="EMBL" id="CAK9089015.1"/>
    </source>
</evidence>
<dbReference type="PIRSF" id="PIRSF036979">
    <property type="entry name" value="Arginase"/>
    <property type="match status" value="1"/>
</dbReference>
<comment type="similarity">
    <text evidence="4">Belongs to the arginase family.</text>
</comment>
<dbReference type="PRINTS" id="PR00116">
    <property type="entry name" value="ARGINASE"/>
</dbReference>
<reference evidence="5 6" key="1">
    <citation type="submission" date="2024-02" db="EMBL/GenBank/DDBJ databases">
        <authorList>
            <person name="Chen Y."/>
            <person name="Shah S."/>
            <person name="Dougan E. K."/>
            <person name="Thang M."/>
            <person name="Chan C."/>
        </authorList>
    </citation>
    <scope>NUCLEOTIDE SEQUENCE [LARGE SCALE GENOMIC DNA]</scope>
</reference>
<protein>
    <recommendedName>
        <fullName evidence="7">Arginase</fullName>
    </recommendedName>
</protein>
<keyword evidence="3" id="KW-0464">Manganese</keyword>
<dbReference type="Proteomes" id="UP001642484">
    <property type="component" value="Unassembled WGS sequence"/>
</dbReference>
<dbReference type="InterPro" id="IPR006035">
    <property type="entry name" value="Ureohydrolase"/>
</dbReference>
<evidence type="ECO:0000256" key="2">
    <source>
        <dbReference type="ARBA" id="ARBA00022801"/>
    </source>
</evidence>
<evidence type="ECO:0000256" key="3">
    <source>
        <dbReference type="ARBA" id="ARBA00023211"/>
    </source>
</evidence>
<dbReference type="PANTHER" id="PTHR43782">
    <property type="entry name" value="ARGINASE"/>
    <property type="match status" value="1"/>
</dbReference>
<dbReference type="Gene3D" id="3.40.800.10">
    <property type="entry name" value="Ureohydrolase domain"/>
    <property type="match status" value="1"/>
</dbReference>
<evidence type="ECO:0000313" key="6">
    <source>
        <dbReference type="Proteomes" id="UP001642484"/>
    </source>
</evidence>
<evidence type="ECO:0000256" key="4">
    <source>
        <dbReference type="PROSITE-ProRule" id="PRU00742"/>
    </source>
</evidence>
<comment type="caution">
    <text evidence="5">The sequence shown here is derived from an EMBL/GenBank/DDBJ whole genome shotgun (WGS) entry which is preliminary data.</text>
</comment>
<gene>
    <name evidence="5" type="ORF">CCMP2556_LOCUS42878</name>
</gene>
<accession>A0ABP0QME0</accession>
<dbReference type="EMBL" id="CAXAMN010024694">
    <property type="protein sequence ID" value="CAK9089015.1"/>
    <property type="molecule type" value="Genomic_DNA"/>
</dbReference>
<dbReference type="CDD" id="cd09999">
    <property type="entry name" value="Arginase-like_1"/>
    <property type="match status" value="1"/>
</dbReference>
<keyword evidence="2" id="KW-0378">Hydrolase</keyword>
<name>A0ABP0QME0_9DINO</name>
<dbReference type="PANTHER" id="PTHR43782:SF3">
    <property type="entry name" value="ARGINASE"/>
    <property type="match status" value="1"/>
</dbReference>